<name>A0A6M0ICL0_9BACT</name>
<reference evidence="2 3" key="1">
    <citation type="submission" date="2020-02" db="EMBL/GenBank/DDBJ databases">
        <title>Draft genome sequence of two Spirosoma agri KCTC 52727 and Spirosoma terrae KCTC 52035.</title>
        <authorList>
            <person name="Rojas J."/>
            <person name="Ambika Manirajan B."/>
            <person name="Ratering S."/>
            <person name="Suarez C."/>
            <person name="Schnell S."/>
        </authorList>
    </citation>
    <scope>NUCLEOTIDE SEQUENCE [LARGE SCALE GENOMIC DNA]</scope>
    <source>
        <strain evidence="2 3">KCTC 52727</strain>
    </source>
</reference>
<dbReference type="RefSeq" id="WP_164034823.1">
    <property type="nucleotide sequence ID" value="NZ_JAAGNZ010000001.1"/>
</dbReference>
<keyword evidence="1" id="KW-1133">Transmembrane helix</keyword>
<organism evidence="2 3">
    <name type="scientific">Spirosoma agri</name>
    <dbReference type="NCBI Taxonomy" id="1987381"/>
    <lineage>
        <taxon>Bacteria</taxon>
        <taxon>Pseudomonadati</taxon>
        <taxon>Bacteroidota</taxon>
        <taxon>Cytophagia</taxon>
        <taxon>Cytophagales</taxon>
        <taxon>Cytophagaceae</taxon>
        <taxon>Spirosoma</taxon>
    </lineage>
</organism>
<evidence type="ECO:0000256" key="1">
    <source>
        <dbReference type="SAM" id="Phobius"/>
    </source>
</evidence>
<proteinExistence type="predicted"/>
<accession>A0A6M0ICL0</accession>
<dbReference type="EMBL" id="JAAGNZ010000001">
    <property type="protein sequence ID" value="NEU65495.1"/>
    <property type="molecule type" value="Genomic_DNA"/>
</dbReference>
<keyword evidence="1" id="KW-0812">Transmembrane</keyword>
<feature type="transmembrane region" description="Helical" evidence="1">
    <location>
        <begin position="6"/>
        <end position="25"/>
    </location>
</feature>
<evidence type="ECO:0000313" key="3">
    <source>
        <dbReference type="Proteomes" id="UP000477386"/>
    </source>
</evidence>
<evidence type="ECO:0000313" key="2">
    <source>
        <dbReference type="EMBL" id="NEU65495.1"/>
    </source>
</evidence>
<gene>
    <name evidence="2" type="ORF">GK091_01260</name>
</gene>
<dbReference type="AlphaFoldDB" id="A0A6M0ICL0"/>
<dbReference type="Proteomes" id="UP000477386">
    <property type="component" value="Unassembled WGS sequence"/>
</dbReference>
<keyword evidence="3" id="KW-1185">Reference proteome</keyword>
<protein>
    <submittedName>
        <fullName evidence="2">Uncharacterized protein</fullName>
    </submittedName>
</protein>
<comment type="caution">
    <text evidence="2">The sequence shown here is derived from an EMBL/GenBank/DDBJ whole genome shotgun (WGS) entry which is preliminary data.</text>
</comment>
<keyword evidence="1" id="KW-0472">Membrane</keyword>
<sequence length="214" mass="23853">MKFNQPTYVFGVVSVFMLVLGVVIYTGTRATKQGSTSGFEANSEADNLHKSVINLFLQAEYAPTSPQFCRVSAFNSVHKLQNRLVALGTGTIRKWRTSHNEWIYTADYREIGPPGPEGLPTNLVLFLESPSPDYIQALTIKVNLNNRAEKWQALQMYSDVAEKVFAVIGLPVPQGLKEAMQTGKPFDDTNQQRLIKNSFDSGNVDAWTLRIASH</sequence>